<feature type="chain" id="PRO_5046655686" description="mannan endo-1,4-beta-mannosidase" evidence="9">
    <location>
        <begin position="16"/>
        <end position="405"/>
    </location>
</feature>
<evidence type="ECO:0000313" key="11">
    <source>
        <dbReference type="EMBL" id="KAK9421076.1"/>
    </source>
</evidence>
<proteinExistence type="inferred from homology"/>
<dbReference type="PANTHER" id="PTHR31451:SF39">
    <property type="entry name" value="MANNAN ENDO-1,4-BETA-MANNOSIDASE 1"/>
    <property type="match status" value="1"/>
</dbReference>
<evidence type="ECO:0000256" key="6">
    <source>
        <dbReference type="ARBA" id="ARBA00022729"/>
    </source>
</evidence>
<evidence type="ECO:0000256" key="4">
    <source>
        <dbReference type="ARBA" id="ARBA00012706"/>
    </source>
</evidence>
<reference evidence="11 12" key="1">
    <citation type="journal article" date="2024" name="J. Plant Pathol.">
        <title>Sequence and assembly of the genome of Seiridium unicorne, isolate CBS 538.82, causal agent of cypress canker disease.</title>
        <authorList>
            <person name="Scali E."/>
            <person name="Rocca G.D."/>
            <person name="Danti R."/>
            <person name="Garbelotto M."/>
            <person name="Barberini S."/>
            <person name="Baroncelli R."/>
            <person name="Emiliani G."/>
        </authorList>
    </citation>
    <scope>NUCLEOTIDE SEQUENCE [LARGE SCALE GENOMIC DNA]</scope>
    <source>
        <strain evidence="11 12">BM-138-508</strain>
    </source>
</reference>
<dbReference type="Proteomes" id="UP001408356">
    <property type="component" value="Unassembled WGS sequence"/>
</dbReference>
<comment type="caution">
    <text evidence="11">The sequence shown here is derived from an EMBL/GenBank/DDBJ whole genome shotgun (WGS) entry which is preliminary data.</text>
</comment>
<protein>
    <recommendedName>
        <fullName evidence="4">mannan endo-1,4-beta-mannosidase</fullName>
        <ecNumber evidence="4">3.2.1.78</ecNumber>
    </recommendedName>
</protein>
<keyword evidence="12" id="KW-1185">Reference proteome</keyword>
<evidence type="ECO:0000256" key="9">
    <source>
        <dbReference type="SAM" id="SignalP"/>
    </source>
</evidence>
<keyword evidence="5" id="KW-0964">Secreted</keyword>
<dbReference type="InterPro" id="IPR001547">
    <property type="entry name" value="Glyco_hydro_5"/>
</dbReference>
<dbReference type="Gene3D" id="3.20.20.80">
    <property type="entry name" value="Glycosidases"/>
    <property type="match status" value="1"/>
</dbReference>
<dbReference type="InterPro" id="IPR045053">
    <property type="entry name" value="MAN-like"/>
</dbReference>
<evidence type="ECO:0000256" key="5">
    <source>
        <dbReference type="ARBA" id="ARBA00022525"/>
    </source>
</evidence>
<keyword evidence="8" id="KW-0326">Glycosidase</keyword>
<dbReference type="PANTHER" id="PTHR31451">
    <property type="match status" value="1"/>
</dbReference>
<keyword evidence="6 9" id="KW-0732">Signal</keyword>
<dbReference type="SUPFAM" id="SSF51445">
    <property type="entry name" value="(Trans)glycosidases"/>
    <property type="match status" value="1"/>
</dbReference>
<dbReference type="Pfam" id="PF26410">
    <property type="entry name" value="GH5_mannosidase"/>
    <property type="match status" value="1"/>
</dbReference>
<evidence type="ECO:0000256" key="8">
    <source>
        <dbReference type="ARBA" id="ARBA00023295"/>
    </source>
</evidence>
<gene>
    <name evidence="11" type="ORF">SUNI508_06221</name>
</gene>
<organism evidence="11 12">
    <name type="scientific">Seiridium unicorne</name>
    <dbReference type="NCBI Taxonomy" id="138068"/>
    <lineage>
        <taxon>Eukaryota</taxon>
        <taxon>Fungi</taxon>
        <taxon>Dikarya</taxon>
        <taxon>Ascomycota</taxon>
        <taxon>Pezizomycotina</taxon>
        <taxon>Sordariomycetes</taxon>
        <taxon>Xylariomycetidae</taxon>
        <taxon>Amphisphaeriales</taxon>
        <taxon>Sporocadaceae</taxon>
        <taxon>Seiridium</taxon>
    </lineage>
</organism>
<comment type="similarity">
    <text evidence="3">Belongs to the glycosyl hydrolase 5 (cellulase A) family.</text>
</comment>
<evidence type="ECO:0000259" key="10">
    <source>
        <dbReference type="Pfam" id="PF26410"/>
    </source>
</evidence>
<dbReference type="EC" id="3.2.1.78" evidence="4"/>
<comment type="catalytic activity">
    <reaction evidence="1">
        <text>Random hydrolysis of (1-&gt;4)-beta-D-mannosidic linkages in mannans, galactomannans and glucomannans.</text>
        <dbReference type="EC" id="3.2.1.78"/>
    </reaction>
</comment>
<evidence type="ECO:0000256" key="3">
    <source>
        <dbReference type="ARBA" id="ARBA00005641"/>
    </source>
</evidence>
<keyword evidence="7" id="KW-0378">Hydrolase</keyword>
<evidence type="ECO:0000256" key="1">
    <source>
        <dbReference type="ARBA" id="ARBA00001678"/>
    </source>
</evidence>
<name>A0ABR2V3J1_9PEZI</name>
<evidence type="ECO:0000256" key="7">
    <source>
        <dbReference type="ARBA" id="ARBA00022801"/>
    </source>
</evidence>
<accession>A0ABR2V3J1</accession>
<dbReference type="InterPro" id="IPR017853">
    <property type="entry name" value="GH"/>
</dbReference>
<dbReference type="EMBL" id="JARVKF010000212">
    <property type="protein sequence ID" value="KAK9421076.1"/>
    <property type="molecule type" value="Genomic_DNA"/>
</dbReference>
<feature type="domain" description="Glycoside hydrolase family 5" evidence="10">
    <location>
        <begin position="105"/>
        <end position="278"/>
    </location>
</feature>
<comment type="subcellular location">
    <subcellularLocation>
        <location evidence="2">Secreted</location>
    </subcellularLocation>
</comment>
<evidence type="ECO:0000313" key="12">
    <source>
        <dbReference type="Proteomes" id="UP001408356"/>
    </source>
</evidence>
<feature type="signal peptide" evidence="9">
    <location>
        <begin position="1"/>
        <end position="15"/>
    </location>
</feature>
<sequence>MNLFPLLLAASAVLGASYPSRIVSPVTRNGSTLLVDGRPWKAVGPNIYWLGLDENVTPPEGQPYDVATKSSYPTKGRITDALATVQALGGTMIRSHTLGINLGNPLTVMPELGVVNEAAFEPIDYAVYQAGLYGIRLLIPLTDNWDYYHGGKYDFLRWFGFNLTQANGGNNPEVQQFYYNQTIVAAFKNYIQTIITHQNQYNNLTYADDPTIFAYETGNELQGPVSGDQDCPAQWVQDIASFIKSLAPDKLVVDGTMGVNKTHFDVREVDIFSNHFYPVNTTKLELDLAAVESASRAYFAGEYDWVGPDDVVGTNNLPSFFDIIEKSPASAGDAFWSLFGRDLPDCSTFVNHTDGFTLQYGNPANSDYTNSRIRLIRRHFIAMSENRHIPANDSLPVVPCPAPAL</sequence>
<evidence type="ECO:0000256" key="2">
    <source>
        <dbReference type="ARBA" id="ARBA00004613"/>
    </source>
</evidence>